<evidence type="ECO:0000256" key="11">
    <source>
        <dbReference type="HAMAP-Rule" id="MF_01393"/>
    </source>
</evidence>
<keyword evidence="7 11" id="KW-1133">Transmembrane helix</keyword>
<dbReference type="InterPro" id="IPR023011">
    <property type="entry name" value="ATP_synth_F0_asu_AS"/>
</dbReference>
<dbReference type="PANTHER" id="PTHR42823">
    <property type="entry name" value="ATP SYNTHASE SUBUNIT A, CHLOROPLASTIC"/>
    <property type="match status" value="1"/>
</dbReference>
<proteinExistence type="inferred from homology"/>
<evidence type="ECO:0000256" key="4">
    <source>
        <dbReference type="ARBA" id="ARBA00022547"/>
    </source>
</evidence>
<keyword evidence="10 11" id="KW-0066">ATP synthesis</keyword>
<keyword evidence="4 11" id="KW-0138">CF(0)</keyword>
<evidence type="ECO:0000256" key="8">
    <source>
        <dbReference type="ARBA" id="ARBA00023065"/>
    </source>
</evidence>
<dbReference type="GO" id="GO:0042777">
    <property type="term" value="P:proton motive force-driven plasma membrane ATP synthesis"/>
    <property type="evidence" value="ECO:0007669"/>
    <property type="project" value="TreeGrafter"/>
</dbReference>
<feature type="transmembrane region" description="Helical" evidence="11">
    <location>
        <begin position="23"/>
        <end position="41"/>
    </location>
</feature>
<comment type="subcellular location">
    <subcellularLocation>
        <location evidence="11 12">Cell membrane</location>
        <topology evidence="11 12">Multi-pass membrane protein</topology>
    </subcellularLocation>
    <subcellularLocation>
        <location evidence="1">Membrane</location>
        <topology evidence="1">Multi-pass membrane protein</topology>
    </subcellularLocation>
</comment>
<dbReference type="STRING" id="560819.SAMN05428998_14323"/>
<dbReference type="HAMAP" id="MF_01393">
    <property type="entry name" value="ATP_synth_a_bact"/>
    <property type="match status" value="1"/>
</dbReference>
<dbReference type="InterPro" id="IPR035908">
    <property type="entry name" value="F0_ATP_A_sf"/>
</dbReference>
<feature type="transmembrane region" description="Helical" evidence="11">
    <location>
        <begin position="170"/>
        <end position="190"/>
    </location>
</feature>
<organism evidence="13 14">
    <name type="scientific">Tistlia consotensis USBA 355</name>
    <dbReference type="NCBI Taxonomy" id="560819"/>
    <lineage>
        <taxon>Bacteria</taxon>
        <taxon>Pseudomonadati</taxon>
        <taxon>Pseudomonadota</taxon>
        <taxon>Alphaproteobacteria</taxon>
        <taxon>Rhodospirillales</taxon>
        <taxon>Rhodovibrionaceae</taxon>
        <taxon>Tistlia</taxon>
    </lineage>
</organism>
<keyword evidence="9 11" id="KW-0472">Membrane</keyword>
<evidence type="ECO:0000256" key="5">
    <source>
        <dbReference type="ARBA" id="ARBA00022692"/>
    </source>
</evidence>
<protein>
    <recommendedName>
        <fullName evidence="11 12">ATP synthase subunit a</fullName>
    </recommendedName>
    <alternativeName>
        <fullName evidence="11">ATP synthase F0 sector subunit a</fullName>
    </alternativeName>
    <alternativeName>
        <fullName evidence="11">F-ATPase subunit 6</fullName>
    </alternativeName>
</protein>
<evidence type="ECO:0000313" key="13">
    <source>
        <dbReference type="EMBL" id="SMF81305.1"/>
    </source>
</evidence>
<evidence type="ECO:0000256" key="1">
    <source>
        <dbReference type="ARBA" id="ARBA00004141"/>
    </source>
</evidence>
<evidence type="ECO:0000256" key="10">
    <source>
        <dbReference type="ARBA" id="ARBA00023310"/>
    </source>
</evidence>
<accession>A0A1Y6CQH6</accession>
<dbReference type="Proteomes" id="UP000192917">
    <property type="component" value="Unassembled WGS sequence"/>
</dbReference>
<dbReference type="PRINTS" id="PR00123">
    <property type="entry name" value="ATPASEA"/>
</dbReference>
<dbReference type="Pfam" id="PF00119">
    <property type="entry name" value="ATP-synt_A"/>
    <property type="match status" value="1"/>
</dbReference>
<evidence type="ECO:0000256" key="7">
    <source>
        <dbReference type="ARBA" id="ARBA00022989"/>
    </source>
</evidence>
<dbReference type="AlphaFoldDB" id="A0A1Y6CQH6"/>
<keyword evidence="3 11" id="KW-0813">Transport</keyword>
<evidence type="ECO:0000313" key="14">
    <source>
        <dbReference type="Proteomes" id="UP000192917"/>
    </source>
</evidence>
<keyword evidence="6 11" id="KW-0375">Hydrogen ion transport</keyword>
<feature type="transmembrane region" description="Helical" evidence="11">
    <location>
        <begin position="111"/>
        <end position="132"/>
    </location>
</feature>
<evidence type="ECO:0000256" key="6">
    <source>
        <dbReference type="ARBA" id="ARBA00022781"/>
    </source>
</evidence>
<keyword evidence="8 11" id="KW-0406">Ion transport</keyword>
<feature type="transmembrane region" description="Helical" evidence="11">
    <location>
        <begin position="79"/>
        <end position="99"/>
    </location>
</feature>
<dbReference type="GO" id="GO:0005886">
    <property type="term" value="C:plasma membrane"/>
    <property type="evidence" value="ECO:0007669"/>
    <property type="project" value="UniProtKB-SubCell"/>
</dbReference>
<sequence>MIESPLTTTVLFQLGPVPVSRPVVISFAITLLLAAGGWLLARRPDQDEPGRLRTAVEVLLETIEEQIRDTMRIEDARPFLPLLGTLFLFLLCANLVELFPGLEAPTGHIETTAALAVVVFFAVHLYGIRAHGLAGYLGRFAKPFWLMLPLNVLAEFTRTLALAVRLFGNIMSGGFMIGLAVALVGLLVPVPLLALEALVGVIQAYIFTVLAAVFIGAAVGQGGEAG</sequence>
<dbReference type="PROSITE" id="PS00449">
    <property type="entry name" value="ATPASE_A"/>
    <property type="match status" value="1"/>
</dbReference>
<feature type="transmembrane region" description="Helical" evidence="11">
    <location>
        <begin position="197"/>
        <end position="219"/>
    </location>
</feature>
<dbReference type="GO" id="GO:0045259">
    <property type="term" value="C:proton-transporting ATP synthase complex"/>
    <property type="evidence" value="ECO:0007669"/>
    <property type="project" value="UniProtKB-KW"/>
</dbReference>
<evidence type="ECO:0000256" key="12">
    <source>
        <dbReference type="RuleBase" id="RU000483"/>
    </source>
</evidence>
<dbReference type="InterPro" id="IPR000568">
    <property type="entry name" value="ATP_synth_F0_asu"/>
</dbReference>
<comment type="similarity">
    <text evidence="2 11 12">Belongs to the ATPase A chain family.</text>
</comment>
<dbReference type="NCBIfam" id="TIGR01131">
    <property type="entry name" value="ATP_synt_6_or_A"/>
    <property type="match status" value="1"/>
</dbReference>
<dbReference type="RefSeq" id="WP_085126647.1">
    <property type="nucleotide sequence ID" value="NZ_FWZX01000043.1"/>
</dbReference>
<dbReference type="PANTHER" id="PTHR42823:SF3">
    <property type="entry name" value="ATP SYNTHASE SUBUNIT A, CHLOROPLASTIC"/>
    <property type="match status" value="1"/>
</dbReference>
<reference evidence="13 14" key="1">
    <citation type="submission" date="2017-04" db="EMBL/GenBank/DDBJ databases">
        <authorList>
            <person name="Afonso C.L."/>
            <person name="Miller P.J."/>
            <person name="Scott M.A."/>
            <person name="Spackman E."/>
            <person name="Goraichik I."/>
            <person name="Dimitrov K.M."/>
            <person name="Suarez D.L."/>
            <person name="Swayne D.E."/>
        </authorList>
    </citation>
    <scope>NUCLEOTIDE SEQUENCE [LARGE SCALE GENOMIC DNA]</scope>
    <source>
        <strain evidence="13 14">USBA 355</strain>
    </source>
</reference>
<evidence type="ECO:0000256" key="3">
    <source>
        <dbReference type="ARBA" id="ARBA00022448"/>
    </source>
</evidence>
<gene>
    <name evidence="11" type="primary">atpB</name>
    <name evidence="13" type="ORF">SAMN05428998_14323</name>
</gene>
<dbReference type="EMBL" id="FWZX01000043">
    <property type="protein sequence ID" value="SMF81305.1"/>
    <property type="molecule type" value="Genomic_DNA"/>
</dbReference>
<keyword evidence="14" id="KW-1185">Reference proteome</keyword>
<comment type="function">
    <text evidence="11 12">Key component of the proton channel; it plays a direct role in the translocation of protons across the membrane.</text>
</comment>
<dbReference type="SUPFAM" id="SSF81336">
    <property type="entry name" value="F1F0 ATP synthase subunit A"/>
    <property type="match status" value="1"/>
</dbReference>
<keyword evidence="5 11" id="KW-0812">Transmembrane</keyword>
<dbReference type="GO" id="GO:0046933">
    <property type="term" value="F:proton-transporting ATP synthase activity, rotational mechanism"/>
    <property type="evidence" value="ECO:0007669"/>
    <property type="project" value="UniProtKB-UniRule"/>
</dbReference>
<dbReference type="Gene3D" id="1.20.120.220">
    <property type="entry name" value="ATP synthase, F0 complex, subunit A"/>
    <property type="match status" value="1"/>
</dbReference>
<name>A0A1Y6CQH6_9PROT</name>
<keyword evidence="11" id="KW-1003">Cell membrane</keyword>
<dbReference type="InterPro" id="IPR045082">
    <property type="entry name" value="ATP_syn_F0_a_bact/chloroplast"/>
</dbReference>
<dbReference type="CDD" id="cd00310">
    <property type="entry name" value="ATP-synt_Fo_a_6"/>
    <property type="match status" value="1"/>
</dbReference>
<evidence type="ECO:0000256" key="2">
    <source>
        <dbReference type="ARBA" id="ARBA00006810"/>
    </source>
</evidence>
<evidence type="ECO:0000256" key="9">
    <source>
        <dbReference type="ARBA" id="ARBA00023136"/>
    </source>
</evidence>